<keyword evidence="2" id="KW-1185">Reference proteome</keyword>
<name>A0A368FFZ7_ANCCA</name>
<protein>
    <submittedName>
        <fullName evidence="1">Uncharacterized protein</fullName>
    </submittedName>
</protein>
<sequence length="121" mass="13424">FSFSARKLTDRSQKKVAFCTGCSNHDSLSRNGPLKDVIKAVDENIQTDIAQFQIDEIVLRLAALQANRPRSNLIDRGVEASLLCTGKRAKKRGRADSIEDKSVKDMTVGPLQCLHYACCKE</sequence>
<dbReference type="Proteomes" id="UP000252519">
    <property type="component" value="Unassembled WGS sequence"/>
</dbReference>
<dbReference type="STRING" id="29170.A0A368FFZ7"/>
<dbReference type="AlphaFoldDB" id="A0A368FFZ7"/>
<feature type="non-terminal residue" evidence="1">
    <location>
        <position position="1"/>
    </location>
</feature>
<reference evidence="1 2" key="1">
    <citation type="submission" date="2014-10" db="EMBL/GenBank/DDBJ databases">
        <title>Draft genome of the hookworm Ancylostoma caninum.</title>
        <authorList>
            <person name="Mitreva M."/>
        </authorList>
    </citation>
    <scope>NUCLEOTIDE SEQUENCE [LARGE SCALE GENOMIC DNA]</scope>
    <source>
        <strain evidence="1 2">Baltimore</strain>
    </source>
</reference>
<gene>
    <name evidence="1" type="ORF">ANCCAN_23741</name>
</gene>
<accession>A0A368FFZ7</accession>
<evidence type="ECO:0000313" key="2">
    <source>
        <dbReference type="Proteomes" id="UP000252519"/>
    </source>
</evidence>
<organism evidence="1 2">
    <name type="scientific">Ancylostoma caninum</name>
    <name type="common">Dog hookworm</name>
    <dbReference type="NCBI Taxonomy" id="29170"/>
    <lineage>
        <taxon>Eukaryota</taxon>
        <taxon>Metazoa</taxon>
        <taxon>Ecdysozoa</taxon>
        <taxon>Nematoda</taxon>
        <taxon>Chromadorea</taxon>
        <taxon>Rhabditida</taxon>
        <taxon>Rhabditina</taxon>
        <taxon>Rhabditomorpha</taxon>
        <taxon>Strongyloidea</taxon>
        <taxon>Ancylostomatidae</taxon>
        <taxon>Ancylostomatinae</taxon>
        <taxon>Ancylostoma</taxon>
    </lineage>
</organism>
<comment type="caution">
    <text evidence="1">The sequence shown here is derived from an EMBL/GenBank/DDBJ whole genome shotgun (WGS) entry which is preliminary data.</text>
</comment>
<evidence type="ECO:0000313" key="1">
    <source>
        <dbReference type="EMBL" id="RCN30488.1"/>
    </source>
</evidence>
<dbReference type="EMBL" id="JOJR01001544">
    <property type="protein sequence ID" value="RCN30488.1"/>
    <property type="molecule type" value="Genomic_DNA"/>
</dbReference>
<proteinExistence type="predicted"/>